<name>A0A1T4S930_9HYPH</name>
<evidence type="ECO:0000256" key="2">
    <source>
        <dbReference type="SAM" id="SignalP"/>
    </source>
</evidence>
<dbReference type="NCBIfam" id="TIGR02780">
    <property type="entry name" value="TrbJ_Ti"/>
    <property type="match status" value="1"/>
</dbReference>
<gene>
    <name evidence="3" type="ORF">SAMN02745126_04444</name>
</gene>
<dbReference type="RefSeq" id="WP_085936112.1">
    <property type="nucleotide sequence ID" value="NZ_FUWJ01000007.1"/>
</dbReference>
<proteinExistence type="predicted"/>
<reference evidence="4" key="1">
    <citation type="submission" date="2017-02" db="EMBL/GenBank/DDBJ databases">
        <authorList>
            <person name="Varghese N."/>
            <person name="Submissions S."/>
        </authorList>
    </citation>
    <scope>NUCLEOTIDE SEQUENCE [LARGE SCALE GENOMIC DNA]</scope>
    <source>
        <strain evidence="4">ATCC 27094</strain>
    </source>
</reference>
<dbReference type="Proteomes" id="UP000190092">
    <property type="component" value="Unassembled WGS sequence"/>
</dbReference>
<dbReference type="InterPro" id="IPR014147">
    <property type="entry name" value="T4SS_TrbJ"/>
</dbReference>
<evidence type="ECO:0000313" key="4">
    <source>
        <dbReference type="Proteomes" id="UP000190092"/>
    </source>
</evidence>
<organism evidence="3 4">
    <name type="scientific">Enhydrobacter aerosaccus</name>
    <dbReference type="NCBI Taxonomy" id="225324"/>
    <lineage>
        <taxon>Bacteria</taxon>
        <taxon>Pseudomonadati</taxon>
        <taxon>Pseudomonadota</taxon>
        <taxon>Alphaproteobacteria</taxon>
        <taxon>Hyphomicrobiales</taxon>
        <taxon>Enhydrobacter</taxon>
    </lineage>
</organism>
<feature type="coiled-coil region" evidence="1">
    <location>
        <begin position="32"/>
        <end position="73"/>
    </location>
</feature>
<dbReference type="NCBIfam" id="NF010448">
    <property type="entry name" value="PRK13874.1"/>
    <property type="match status" value="1"/>
</dbReference>
<accession>A0A1T4S930</accession>
<keyword evidence="4" id="KW-1185">Reference proteome</keyword>
<evidence type="ECO:0000256" key="1">
    <source>
        <dbReference type="SAM" id="Coils"/>
    </source>
</evidence>
<dbReference type="EMBL" id="FUWJ01000007">
    <property type="protein sequence ID" value="SKA24790.1"/>
    <property type="molecule type" value="Genomic_DNA"/>
</dbReference>
<feature type="signal peptide" evidence="2">
    <location>
        <begin position="1"/>
        <end position="25"/>
    </location>
</feature>
<feature type="chain" id="PRO_5012865951" evidence="2">
    <location>
        <begin position="26"/>
        <end position="238"/>
    </location>
</feature>
<keyword evidence="1" id="KW-0175">Coiled coil</keyword>
<dbReference type="STRING" id="225324.SAMN02745126_04444"/>
<dbReference type="OrthoDB" id="9807335at2"/>
<dbReference type="AlphaFoldDB" id="A0A1T4S930"/>
<sequence>MTRFARALLVVLALGAASTSVPARAQFAVFDAQNYAENVLQAARQLQQVNNQVQALQNQVLMLQNMARNLTSLPVSQLDSMVSALTQVGGLMNQAQTIGFNVSAGQTAFDRLFPQQYGSSVTVPQLVADARQRWQAAREAFGQTMTVQAQVAQNVQADTATLSSLVSASQGAVGNLQAQQAVAQLVALSVKQQLQAQDLMAAQYRATALEQARQAEAEEAGRAAFGQFIGTNSAYTAQ</sequence>
<evidence type="ECO:0000313" key="3">
    <source>
        <dbReference type="EMBL" id="SKA24790.1"/>
    </source>
</evidence>
<keyword evidence="2" id="KW-0732">Signal</keyword>
<protein>
    <submittedName>
        <fullName evidence="3">P-type conjugative transfer protein TrbJ</fullName>
    </submittedName>
</protein>